<feature type="binding site" evidence="2">
    <location>
        <position position="382"/>
    </location>
    <ligand>
        <name>Mn(2+)</name>
        <dbReference type="ChEBI" id="CHEBI:29035"/>
        <label>2</label>
    </ligand>
</feature>
<feature type="binding site" evidence="2">
    <location>
        <position position="181"/>
    </location>
    <ligand>
        <name>Mn(2+)</name>
        <dbReference type="ChEBI" id="CHEBI:29035"/>
        <label>2</label>
    </ligand>
</feature>
<name>A0A4S1CP59_9BACT</name>
<dbReference type="PIRSF" id="PIRSF005962">
    <property type="entry name" value="Pept_M20D_amidohydro"/>
    <property type="match status" value="1"/>
</dbReference>
<dbReference type="NCBIfam" id="TIGR01891">
    <property type="entry name" value="amidohydrolases"/>
    <property type="match status" value="1"/>
</dbReference>
<keyword evidence="1 4" id="KW-0378">Hydrolase</keyword>
<sequence>MNATRTSSPDPVLSNLDAVLADLEALYEDVHSHPELSMQETRTAGVVADRLRKAGFDVTTGVGKTGVVGLFRNGAGPTVMLRADMDALPVEEATDLSYASKVTATDREGNTVPVSHMCGHDMHVTWLCGAAKLLADARSTWRGTLMAVFQPGEETAEGAQAMIDDGLFERFPKPDVILGQHVMVGPAGTVAGRAGAITSAADSLQIRFFGRGAHGSMPQASIDPVVMAAATVMRLQTIVSREVAAADAAVVTVGVLQAGTKENVIPDEAIIKLNVRTFDAGVRERVLGAIERIVNAEAEASGATRKPEITSLDHYPLNVNSLEASKRLADAFRGYFGAERVRETAPAPASEDFGSFGTGWHVPSVFWFVGGTDPEIYEQAKHSNRLNELPVNHSPKFAPVLHPTLRTGVESLVVAARAWLAAA</sequence>
<feature type="binding site" evidence="2">
    <location>
        <position position="118"/>
    </location>
    <ligand>
        <name>Mn(2+)</name>
        <dbReference type="ChEBI" id="CHEBI:29035"/>
        <label>2</label>
    </ligand>
</feature>
<dbReference type="FunFam" id="3.30.70.360:FF:000001">
    <property type="entry name" value="N-acetyldiaminopimelate deacetylase"/>
    <property type="match status" value="1"/>
</dbReference>
<dbReference type="SUPFAM" id="SSF55031">
    <property type="entry name" value="Bacterial exopeptidase dimerisation domain"/>
    <property type="match status" value="1"/>
</dbReference>
<evidence type="ECO:0000259" key="3">
    <source>
        <dbReference type="Pfam" id="PF07687"/>
    </source>
</evidence>
<dbReference type="Pfam" id="PF01546">
    <property type="entry name" value="Peptidase_M20"/>
    <property type="match status" value="1"/>
</dbReference>
<dbReference type="AlphaFoldDB" id="A0A4S1CP59"/>
<dbReference type="Gene3D" id="3.30.70.360">
    <property type="match status" value="1"/>
</dbReference>
<reference evidence="4 5" key="1">
    <citation type="submission" date="2019-04" db="EMBL/GenBank/DDBJ databases">
        <title>Geobacter oryzae sp. nov., ferric-reducing bacteria isolated from paddy soil.</title>
        <authorList>
            <person name="Xu Z."/>
            <person name="Masuda Y."/>
            <person name="Itoh H."/>
            <person name="Senoo K."/>
        </authorList>
    </citation>
    <scope>NUCLEOTIDE SEQUENCE [LARGE SCALE GENOMIC DNA]</scope>
    <source>
        <strain evidence="4 5">Red111</strain>
    </source>
</reference>
<dbReference type="GO" id="GO:0046872">
    <property type="term" value="F:metal ion binding"/>
    <property type="evidence" value="ECO:0007669"/>
    <property type="project" value="UniProtKB-KW"/>
</dbReference>
<dbReference type="EMBL" id="SRSC01000001">
    <property type="protein sequence ID" value="TGU75096.1"/>
    <property type="molecule type" value="Genomic_DNA"/>
</dbReference>
<comment type="caution">
    <text evidence="4">The sequence shown here is derived from an EMBL/GenBank/DDBJ whole genome shotgun (WGS) entry which is preliminary data.</text>
</comment>
<gene>
    <name evidence="4" type="ORF">E4633_06480</name>
</gene>
<feature type="binding site" evidence="2">
    <location>
        <position position="154"/>
    </location>
    <ligand>
        <name>Mn(2+)</name>
        <dbReference type="ChEBI" id="CHEBI:29035"/>
        <label>2</label>
    </ligand>
</feature>
<keyword evidence="2" id="KW-0464">Manganese</keyword>
<dbReference type="PANTHER" id="PTHR11014">
    <property type="entry name" value="PEPTIDASE M20 FAMILY MEMBER"/>
    <property type="match status" value="1"/>
</dbReference>
<dbReference type="InterPro" id="IPR017439">
    <property type="entry name" value="Amidohydrolase"/>
</dbReference>
<dbReference type="GO" id="GO:0050118">
    <property type="term" value="F:N-acetyldiaminopimelate deacetylase activity"/>
    <property type="evidence" value="ECO:0007669"/>
    <property type="project" value="UniProtKB-ARBA"/>
</dbReference>
<dbReference type="InterPro" id="IPR036264">
    <property type="entry name" value="Bact_exopeptidase_dim_dom"/>
</dbReference>
<protein>
    <submittedName>
        <fullName evidence="4">Amidohydrolase</fullName>
    </submittedName>
</protein>
<dbReference type="InterPro" id="IPR002933">
    <property type="entry name" value="Peptidase_M20"/>
</dbReference>
<accession>A0A4S1CP59</accession>
<dbReference type="CDD" id="cd05664">
    <property type="entry name" value="M20_Acy1-like"/>
    <property type="match status" value="1"/>
</dbReference>
<dbReference type="InterPro" id="IPR011650">
    <property type="entry name" value="Peptidase_M20_dimer"/>
</dbReference>
<feature type="binding site" evidence="2">
    <location>
        <position position="120"/>
    </location>
    <ligand>
        <name>Mn(2+)</name>
        <dbReference type="ChEBI" id="CHEBI:29035"/>
        <label>2</label>
    </ligand>
</feature>
<dbReference type="Pfam" id="PF07687">
    <property type="entry name" value="M20_dimer"/>
    <property type="match status" value="1"/>
</dbReference>
<comment type="cofactor">
    <cofactor evidence="2">
        <name>Mn(2+)</name>
        <dbReference type="ChEBI" id="CHEBI:29035"/>
    </cofactor>
    <text evidence="2">The Mn(2+) ion enhances activity.</text>
</comment>
<evidence type="ECO:0000256" key="1">
    <source>
        <dbReference type="ARBA" id="ARBA00022801"/>
    </source>
</evidence>
<evidence type="ECO:0000256" key="2">
    <source>
        <dbReference type="PIRSR" id="PIRSR005962-1"/>
    </source>
</evidence>
<evidence type="ECO:0000313" key="5">
    <source>
        <dbReference type="Proteomes" id="UP000306416"/>
    </source>
</evidence>
<dbReference type="GO" id="GO:0019877">
    <property type="term" value="P:diaminopimelate biosynthetic process"/>
    <property type="evidence" value="ECO:0007669"/>
    <property type="project" value="UniProtKB-ARBA"/>
</dbReference>
<organism evidence="4 5">
    <name type="scientific">Geomonas terrae</name>
    <dbReference type="NCBI Taxonomy" id="2562681"/>
    <lineage>
        <taxon>Bacteria</taxon>
        <taxon>Pseudomonadati</taxon>
        <taxon>Thermodesulfobacteriota</taxon>
        <taxon>Desulfuromonadia</taxon>
        <taxon>Geobacterales</taxon>
        <taxon>Geobacteraceae</taxon>
        <taxon>Geomonas</taxon>
    </lineage>
</organism>
<evidence type="ECO:0000313" key="4">
    <source>
        <dbReference type="EMBL" id="TGU75096.1"/>
    </source>
</evidence>
<dbReference type="PANTHER" id="PTHR11014:SF63">
    <property type="entry name" value="METALLOPEPTIDASE, PUTATIVE (AFU_ORTHOLOGUE AFUA_6G09600)-RELATED"/>
    <property type="match status" value="1"/>
</dbReference>
<keyword evidence="2" id="KW-0479">Metal-binding</keyword>
<dbReference type="Proteomes" id="UP000306416">
    <property type="component" value="Unassembled WGS sequence"/>
</dbReference>
<dbReference type="SUPFAM" id="SSF53187">
    <property type="entry name" value="Zn-dependent exopeptidases"/>
    <property type="match status" value="1"/>
</dbReference>
<feature type="domain" description="Peptidase M20 dimerisation" evidence="3">
    <location>
        <begin position="203"/>
        <end position="299"/>
    </location>
</feature>
<keyword evidence="5" id="KW-1185">Reference proteome</keyword>
<dbReference type="RefSeq" id="WP_135869406.1">
    <property type="nucleotide sequence ID" value="NZ_SRSC01000001.1"/>
</dbReference>
<proteinExistence type="predicted"/>
<dbReference type="Gene3D" id="3.40.630.10">
    <property type="entry name" value="Zn peptidases"/>
    <property type="match status" value="1"/>
</dbReference>